<name>A0AAJ5WD03_9SPHI</name>
<sequence>MYNDEIIVSVCCITYNHEKYIAAAIESFLMQETEFRYEILIGDDCSTDNTRKIIEMYCERYPGRIRLISPSRNLGGIRNQIALVNRANGKYIAMCDGDDFWTDPFKLQKQVDFLEANPDYVICCHYTKVIDDNYNTKYVHPSPVPLEFTYEDLLFGKREETRICSLMVNNTAEVRSIGKEHWYFDTYGADVIFKLHATLSTRKKIYVLPEVMGCYRIHAGGIWSMALPRIRKRRMINDFNLVIKKFSYSSFQKRELLKIYMKQYFLFDLRSFKIENAFKTIATLL</sequence>
<dbReference type="Gene3D" id="3.90.550.10">
    <property type="entry name" value="Spore Coat Polysaccharide Biosynthesis Protein SpsA, Chain A"/>
    <property type="match status" value="1"/>
</dbReference>
<gene>
    <name evidence="2" type="ORF">P0Y49_09010</name>
</gene>
<keyword evidence="2" id="KW-0808">Transferase</keyword>
<feature type="domain" description="Glycosyltransferase 2-like" evidence="1">
    <location>
        <begin position="9"/>
        <end position="142"/>
    </location>
</feature>
<evidence type="ECO:0000313" key="3">
    <source>
        <dbReference type="Proteomes" id="UP001214530"/>
    </source>
</evidence>
<organism evidence="2 3">
    <name type="scientific">Candidatus Pedobacter colombiensis</name>
    <dbReference type="NCBI Taxonomy" id="3121371"/>
    <lineage>
        <taxon>Bacteria</taxon>
        <taxon>Pseudomonadati</taxon>
        <taxon>Bacteroidota</taxon>
        <taxon>Sphingobacteriia</taxon>
        <taxon>Sphingobacteriales</taxon>
        <taxon>Sphingobacteriaceae</taxon>
        <taxon>Pedobacter</taxon>
    </lineage>
</organism>
<keyword evidence="2" id="KW-0328">Glycosyltransferase</keyword>
<dbReference type="InterPro" id="IPR029044">
    <property type="entry name" value="Nucleotide-diphossugar_trans"/>
</dbReference>
<protein>
    <submittedName>
        <fullName evidence="2">Glycosyltransferase</fullName>
        <ecNumber evidence="2">2.4.-.-</ecNumber>
    </submittedName>
</protein>
<dbReference type="Proteomes" id="UP001214530">
    <property type="component" value="Chromosome"/>
</dbReference>
<dbReference type="Pfam" id="PF00535">
    <property type="entry name" value="Glycos_transf_2"/>
    <property type="match status" value="1"/>
</dbReference>
<dbReference type="GO" id="GO:0016758">
    <property type="term" value="F:hexosyltransferase activity"/>
    <property type="evidence" value="ECO:0007669"/>
    <property type="project" value="UniProtKB-ARBA"/>
</dbReference>
<dbReference type="PANTHER" id="PTHR22916:SF3">
    <property type="entry name" value="UDP-GLCNAC:BETAGAL BETA-1,3-N-ACETYLGLUCOSAMINYLTRANSFERASE-LIKE PROTEIN 1"/>
    <property type="match status" value="1"/>
</dbReference>
<evidence type="ECO:0000259" key="1">
    <source>
        <dbReference type="Pfam" id="PF00535"/>
    </source>
</evidence>
<dbReference type="EC" id="2.4.-.-" evidence="2"/>
<accession>A0AAJ5WD03</accession>
<dbReference type="InterPro" id="IPR001173">
    <property type="entry name" value="Glyco_trans_2-like"/>
</dbReference>
<evidence type="ECO:0000313" key="2">
    <source>
        <dbReference type="EMBL" id="WEK21280.1"/>
    </source>
</evidence>
<proteinExistence type="predicted"/>
<dbReference type="PANTHER" id="PTHR22916">
    <property type="entry name" value="GLYCOSYLTRANSFERASE"/>
    <property type="match status" value="1"/>
</dbReference>
<dbReference type="SUPFAM" id="SSF53448">
    <property type="entry name" value="Nucleotide-diphospho-sugar transferases"/>
    <property type="match status" value="1"/>
</dbReference>
<dbReference type="AlphaFoldDB" id="A0AAJ5WD03"/>
<reference evidence="2" key="1">
    <citation type="submission" date="2023-03" db="EMBL/GenBank/DDBJ databases">
        <title>Andean soil-derived lignocellulolytic bacterial consortium as a source of novel taxa and putative plastic-active enzymes.</title>
        <authorList>
            <person name="Diaz-Garcia L."/>
            <person name="Chuvochina M."/>
            <person name="Feuerriegel G."/>
            <person name="Bunk B."/>
            <person name="Sproer C."/>
            <person name="Streit W.R."/>
            <person name="Rodriguez L.M."/>
            <person name="Overmann J."/>
            <person name="Jimenez D.J."/>
        </authorList>
    </citation>
    <scope>NUCLEOTIDE SEQUENCE</scope>
    <source>
        <strain evidence="2">MAG 3858</strain>
    </source>
</reference>
<dbReference type="EMBL" id="CP119313">
    <property type="protein sequence ID" value="WEK21280.1"/>
    <property type="molecule type" value="Genomic_DNA"/>
</dbReference>